<evidence type="ECO:0000256" key="1">
    <source>
        <dbReference type="ARBA" id="ARBA00010541"/>
    </source>
</evidence>
<dbReference type="InterPro" id="IPR001940">
    <property type="entry name" value="Peptidase_S1C"/>
</dbReference>
<feature type="transmembrane region" description="Helical" evidence="5">
    <location>
        <begin position="44"/>
        <end position="65"/>
    </location>
</feature>
<evidence type="ECO:0000256" key="3">
    <source>
        <dbReference type="ARBA" id="ARBA00022801"/>
    </source>
</evidence>
<dbReference type="GO" id="GO:0004252">
    <property type="term" value="F:serine-type endopeptidase activity"/>
    <property type="evidence" value="ECO:0007669"/>
    <property type="project" value="InterPro"/>
</dbReference>
<dbReference type="Proteomes" id="UP000663903">
    <property type="component" value="Chromosome"/>
</dbReference>
<dbReference type="Gene3D" id="2.40.10.10">
    <property type="entry name" value="Trypsin-like serine proteases"/>
    <property type="match status" value="2"/>
</dbReference>
<evidence type="ECO:0000256" key="4">
    <source>
        <dbReference type="SAM" id="MobiDB-lite"/>
    </source>
</evidence>
<dbReference type="KEGG" id="otd:J1M35_07535"/>
<keyword evidence="7" id="KW-1185">Reference proteome</keyword>
<dbReference type="PANTHER" id="PTHR43343">
    <property type="entry name" value="PEPTIDASE S12"/>
    <property type="match status" value="1"/>
</dbReference>
<evidence type="ECO:0000256" key="2">
    <source>
        <dbReference type="ARBA" id="ARBA00022670"/>
    </source>
</evidence>
<keyword evidence="5" id="KW-0472">Membrane</keyword>
<dbReference type="RefSeq" id="WP_208010613.1">
    <property type="nucleotide sequence ID" value="NZ_CP071796.1"/>
</dbReference>
<evidence type="ECO:0000256" key="5">
    <source>
        <dbReference type="SAM" id="Phobius"/>
    </source>
</evidence>
<dbReference type="InterPro" id="IPR043504">
    <property type="entry name" value="Peptidase_S1_PA_chymotrypsin"/>
</dbReference>
<dbReference type="Pfam" id="PF13365">
    <property type="entry name" value="Trypsin_2"/>
    <property type="match status" value="1"/>
</dbReference>
<name>A0A975H4C6_9BURK</name>
<gene>
    <name evidence="6" type="ORF">J1M35_07535</name>
</gene>
<sequence>MRRTALYSRSRPPVAVPADEAHAPPAAAPQAAAQSRRARLRRALAHPALTWAAIVLMGAALAWSVGPWGPSAPRKLTQDDIHAAVMHTLTNKVLPSQAARAAAAVGPSLVRVEGLVAGKKDRKGHVEMGRGVGTGVVIIDNGTILTNLHVVQGADSITVTFADGLESPAAIVNIQPENDLAVLRAQKLPDDLQAATMRSTADLVPGDEVVAIGFPFGIGPSVSAGVVSGLKRGFKSPEGGQPMTNLIQFDAAANPGNSGGPLVTMDGEVVGIVTAILNPTPARTFLGIGFAVPIENAATAAGQPPF</sequence>
<organism evidence="6 7">
    <name type="scientific">Ottowia testudinis</name>
    <dbReference type="NCBI Taxonomy" id="2816950"/>
    <lineage>
        <taxon>Bacteria</taxon>
        <taxon>Pseudomonadati</taxon>
        <taxon>Pseudomonadota</taxon>
        <taxon>Betaproteobacteria</taxon>
        <taxon>Burkholderiales</taxon>
        <taxon>Comamonadaceae</taxon>
        <taxon>Ottowia</taxon>
    </lineage>
</organism>
<reference evidence="6" key="1">
    <citation type="submission" date="2021-03" db="EMBL/GenBank/DDBJ databases">
        <title>Ottowia sp. 27C isolated from the cloaca of a Giant Asian pond turtle (Heosemys grandis).</title>
        <authorList>
            <person name="Spergser J."/>
            <person name="Busse H.-J."/>
        </authorList>
    </citation>
    <scope>NUCLEOTIDE SEQUENCE</scope>
    <source>
        <strain evidence="6">27C</strain>
    </source>
</reference>
<proteinExistence type="inferred from homology"/>
<keyword evidence="2" id="KW-0645">Protease</keyword>
<accession>A0A975H4C6</accession>
<dbReference type="PRINTS" id="PR00834">
    <property type="entry name" value="PROTEASES2C"/>
</dbReference>
<dbReference type="PANTHER" id="PTHR43343:SF3">
    <property type="entry name" value="PROTEASE DO-LIKE 8, CHLOROPLASTIC"/>
    <property type="match status" value="1"/>
</dbReference>
<protein>
    <submittedName>
        <fullName evidence="6">Trypsin-like peptidase domain-containing protein</fullName>
    </submittedName>
</protein>
<keyword evidence="5" id="KW-1133">Transmembrane helix</keyword>
<feature type="region of interest" description="Disordered" evidence="4">
    <location>
        <begin position="1"/>
        <end position="34"/>
    </location>
</feature>
<keyword evidence="3" id="KW-0378">Hydrolase</keyword>
<evidence type="ECO:0000313" key="7">
    <source>
        <dbReference type="Proteomes" id="UP000663903"/>
    </source>
</evidence>
<comment type="similarity">
    <text evidence="1">Belongs to the peptidase S1C family.</text>
</comment>
<keyword evidence="5" id="KW-0812">Transmembrane</keyword>
<dbReference type="InterPro" id="IPR009003">
    <property type="entry name" value="Peptidase_S1_PA"/>
</dbReference>
<dbReference type="EMBL" id="CP071796">
    <property type="protein sequence ID" value="QTD46714.1"/>
    <property type="molecule type" value="Genomic_DNA"/>
</dbReference>
<dbReference type="InterPro" id="IPR051201">
    <property type="entry name" value="Chloro_Bact_Ser_Proteases"/>
</dbReference>
<evidence type="ECO:0000313" key="6">
    <source>
        <dbReference type="EMBL" id="QTD46714.1"/>
    </source>
</evidence>
<dbReference type="GO" id="GO:0006508">
    <property type="term" value="P:proteolysis"/>
    <property type="evidence" value="ECO:0007669"/>
    <property type="project" value="UniProtKB-KW"/>
</dbReference>
<dbReference type="AlphaFoldDB" id="A0A975H4C6"/>
<dbReference type="SUPFAM" id="SSF50494">
    <property type="entry name" value="Trypsin-like serine proteases"/>
    <property type="match status" value="1"/>
</dbReference>
<feature type="compositionally biased region" description="Low complexity" evidence="4">
    <location>
        <begin position="12"/>
        <end position="34"/>
    </location>
</feature>